<dbReference type="SUPFAM" id="SSF49899">
    <property type="entry name" value="Concanavalin A-like lectins/glucanases"/>
    <property type="match status" value="1"/>
</dbReference>
<dbReference type="EMBL" id="BARU01006328">
    <property type="protein sequence ID" value="GAH46805.1"/>
    <property type="molecule type" value="Genomic_DNA"/>
</dbReference>
<gene>
    <name evidence="1" type="ORF">S03H2_12438</name>
</gene>
<evidence type="ECO:0000313" key="1">
    <source>
        <dbReference type="EMBL" id="GAH46805.1"/>
    </source>
</evidence>
<dbReference type="AlphaFoldDB" id="X1GPK0"/>
<name>X1GPK0_9ZZZZ</name>
<comment type="caution">
    <text evidence="1">The sequence shown here is derived from an EMBL/GenBank/DDBJ whole genome shotgun (WGS) entry which is preliminary data.</text>
</comment>
<accession>X1GPK0</accession>
<sequence length="254" mass="29537">MESKLILHWDFDELFDNNKILEARSNQKDKVIGYADLFEGIMGKALRFDGYTTHLTVPRNRLPTSIDQFTINVWIANGAYTWNEGPIIENYDEKNGFFLGVTDTGRIRFRVKINGKAFKVESEQKTPLFKWMNVGIKVDNYSLGKYKKNNIISYAFQIMQSIDRSDLFTISILLKKRLDSEIYKPILKSIIEIMDNEKILTEKILREYIQTIHFGINEEKTIQIGNNSIDLSSVFKDIKTKLTKPKPELKGSFF</sequence>
<dbReference type="InterPro" id="IPR013320">
    <property type="entry name" value="ConA-like_dom_sf"/>
</dbReference>
<protein>
    <submittedName>
        <fullName evidence="1">Uncharacterized protein</fullName>
    </submittedName>
</protein>
<dbReference type="Gene3D" id="2.60.120.200">
    <property type="match status" value="1"/>
</dbReference>
<reference evidence="1" key="1">
    <citation type="journal article" date="2014" name="Front. Microbiol.">
        <title>High frequency of phylogenetically diverse reductive dehalogenase-homologous genes in deep subseafloor sedimentary metagenomes.</title>
        <authorList>
            <person name="Kawai M."/>
            <person name="Futagami T."/>
            <person name="Toyoda A."/>
            <person name="Takaki Y."/>
            <person name="Nishi S."/>
            <person name="Hori S."/>
            <person name="Arai W."/>
            <person name="Tsubouchi T."/>
            <person name="Morono Y."/>
            <person name="Uchiyama I."/>
            <person name="Ito T."/>
            <person name="Fujiyama A."/>
            <person name="Inagaki F."/>
            <person name="Takami H."/>
        </authorList>
    </citation>
    <scope>NUCLEOTIDE SEQUENCE</scope>
    <source>
        <strain evidence="1">Expedition CK06-06</strain>
    </source>
</reference>
<organism evidence="1">
    <name type="scientific">marine sediment metagenome</name>
    <dbReference type="NCBI Taxonomy" id="412755"/>
    <lineage>
        <taxon>unclassified sequences</taxon>
        <taxon>metagenomes</taxon>
        <taxon>ecological metagenomes</taxon>
    </lineage>
</organism>
<proteinExistence type="predicted"/>